<feature type="domain" description="CARD" evidence="2">
    <location>
        <begin position="1"/>
        <end position="64"/>
    </location>
</feature>
<proteinExistence type="predicted"/>
<dbReference type="SUPFAM" id="SSF47986">
    <property type="entry name" value="DEATH domain"/>
    <property type="match status" value="1"/>
</dbReference>
<dbReference type="Pfam" id="PF00619">
    <property type="entry name" value="CARD"/>
    <property type="match status" value="1"/>
</dbReference>
<evidence type="ECO:0000259" key="2">
    <source>
        <dbReference type="PROSITE" id="PS50209"/>
    </source>
</evidence>
<dbReference type="InterPro" id="IPR001315">
    <property type="entry name" value="CARD"/>
</dbReference>
<reference evidence="3 4" key="1">
    <citation type="submission" date="2022-12" db="EMBL/GenBank/DDBJ databases">
        <title>Chromosome-level genome of Tegillarca granosa.</title>
        <authorList>
            <person name="Kim J."/>
        </authorList>
    </citation>
    <scope>NUCLEOTIDE SEQUENCE [LARGE SCALE GENOMIC DNA]</scope>
    <source>
        <strain evidence="3">Teg-2019</strain>
        <tissue evidence="3">Adductor muscle</tissue>
    </source>
</reference>
<keyword evidence="4" id="KW-1185">Reference proteome</keyword>
<dbReference type="Proteomes" id="UP001217089">
    <property type="component" value="Unassembled WGS sequence"/>
</dbReference>
<sequence length="612" mass="71475">MKRVYREKLREHHTLIVNSLNLKASGVLDTLEEEVISSDEVEEIMQCKVKKSQNYRFLYFLKRKDSSRKPFEKFICALKGKYDFIVNKLKMDTSTVTNDSDDDQCVYCNLVQVLNPDGISHELFERGAFSDETLNAVNDERLPQSERAKMTLQLIHSCEKTQSFVAFLWNYFRKKYKDITSSAQSISDLTVCSCDRKRQMLDTREKNYVRNRREATRIHCNRRNKTKSEKKVDAVPILTVVKKCLPNDNKLLKRCNRVWEKLWVLREAGKWSEYDDLSKKYLDTYADEPDMLVLLYRHGMARSAFYNEDYGDACNLFEKAMKELPKSTMSNWHMCRIFGLQSQICVRKGQFGEAESYLTKAHQAAELVGPSFASGTVHFYEGIYLSNLLRCRPKGQSASSIFEKAKSCYALSIKHYQEERVFAIQSLLNEVYLFLALLELQVDFKTLKSVHLDVKCTINYPMVEYYLDLFENTCWKISTRWAKMMFFVARAELHKRRNNIERNYLRAIEQILLPLRCQLNQISREVEDESDTDLESEAETQSSADQQSSNDIDNPCANSDKFNLSVENTTTPLSRKRRSRFSTDGNEIPAKKKTKLMIDEQLYFVASDMVKY</sequence>
<feature type="region of interest" description="Disordered" evidence="1">
    <location>
        <begin position="527"/>
        <end position="587"/>
    </location>
</feature>
<evidence type="ECO:0000313" key="4">
    <source>
        <dbReference type="Proteomes" id="UP001217089"/>
    </source>
</evidence>
<feature type="compositionally biased region" description="Acidic residues" evidence="1">
    <location>
        <begin position="527"/>
        <end position="538"/>
    </location>
</feature>
<accession>A0ABQ9FJG0</accession>
<feature type="compositionally biased region" description="Polar residues" evidence="1">
    <location>
        <begin position="539"/>
        <end position="573"/>
    </location>
</feature>
<dbReference type="EMBL" id="JARBDR010000337">
    <property type="protein sequence ID" value="KAJ8315825.1"/>
    <property type="molecule type" value="Genomic_DNA"/>
</dbReference>
<evidence type="ECO:0000256" key="1">
    <source>
        <dbReference type="SAM" id="MobiDB-lite"/>
    </source>
</evidence>
<organism evidence="3 4">
    <name type="scientific">Tegillarca granosa</name>
    <name type="common">Malaysian cockle</name>
    <name type="synonym">Anadara granosa</name>
    <dbReference type="NCBI Taxonomy" id="220873"/>
    <lineage>
        <taxon>Eukaryota</taxon>
        <taxon>Metazoa</taxon>
        <taxon>Spiralia</taxon>
        <taxon>Lophotrochozoa</taxon>
        <taxon>Mollusca</taxon>
        <taxon>Bivalvia</taxon>
        <taxon>Autobranchia</taxon>
        <taxon>Pteriomorphia</taxon>
        <taxon>Arcoida</taxon>
        <taxon>Arcoidea</taxon>
        <taxon>Arcidae</taxon>
        <taxon>Tegillarca</taxon>
    </lineage>
</organism>
<dbReference type="PROSITE" id="PS50209">
    <property type="entry name" value="CARD"/>
    <property type="match status" value="1"/>
</dbReference>
<gene>
    <name evidence="3" type="ORF">KUTeg_007975</name>
</gene>
<comment type="caution">
    <text evidence="3">The sequence shown here is derived from an EMBL/GenBank/DDBJ whole genome shotgun (WGS) entry which is preliminary data.</text>
</comment>
<dbReference type="InterPro" id="IPR011029">
    <property type="entry name" value="DEATH-like_dom_sf"/>
</dbReference>
<dbReference type="SUPFAM" id="SSF48452">
    <property type="entry name" value="TPR-like"/>
    <property type="match status" value="1"/>
</dbReference>
<name>A0ABQ9FJG0_TEGGR</name>
<dbReference type="InterPro" id="IPR011990">
    <property type="entry name" value="TPR-like_helical_dom_sf"/>
</dbReference>
<dbReference type="Gene3D" id="1.10.533.10">
    <property type="entry name" value="Death Domain, Fas"/>
    <property type="match status" value="1"/>
</dbReference>
<dbReference type="CDD" id="cd01671">
    <property type="entry name" value="CARD"/>
    <property type="match status" value="1"/>
</dbReference>
<dbReference type="Gene3D" id="1.25.40.10">
    <property type="entry name" value="Tetratricopeptide repeat domain"/>
    <property type="match status" value="1"/>
</dbReference>
<evidence type="ECO:0000313" key="3">
    <source>
        <dbReference type="EMBL" id="KAJ8315825.1"/>
    </source>
</evidence>
<protein>
    <recommendedName>
        <fullName evidence="2">CARD domain-containing protein</fullName>
    </recommendedName>
</protein>